<evidence type="ECO:0000256" key="1">
    <source>
        <dbReference type="SAM" id="MobiDB-lite"/>
    </source>
</evidence>
<dbReference type="PANTHER" id="PTHR38788">
    <property type="entry name" value="CLR5 DOMAIN-CONTAINING PROTEIN"/>
    <property type="match status" value="1"/>
</dbReference>
<protein>
    <recommendedName>
        <fullName evidence="2">Clr5 domain-containing protein</fullName>
    </recommendedName>
</protein>
<sequence>MDPYRKIQPRPLPQQQNHQSRPLQQTTAAEEVDLEEPLRSQRKTRQRHTEKEWEKIRPDLTELLLRHGLDDAIKIIKQTHKFKAGKRAYRSKMRDWGLKQNLDAEDLGIAVAKREKRKHEENKETMIIARGEQLAMERLDLFQRRAKNKQSPSAATPQSIEYYTPANNGRTPDAIQTPAGLRRALVHTGLPGAVPENKEQKDFCKRLLILDQTTQLVVVLRPPEPKENETAVEHEIGSLVGTTTEQATPSLTRQLNTVRDQMTPGTQIEALNTKSQVPQRPTHDLHQGGHVAVAGRGRFAKKEKPLELLWQMKKLCHDLGKALSHANLSAKAGLSGAPSATADCISYIVRIRGNGVGIREKRQRLIHFCQRNPQIHGILGLTKEDLVRWLQPWQETAEGDASLIVQTANHLFGDLTCSYPEMDILEVLVYLHTTAPPREPIMLRAAAGWDPREEHNKCLYCDDKLQIVDFMGPSGAVKLHHSAINSTRIFEPFSTFDSFRDAFAHARETVYPSWSEIAYMVQGWYYAPLLRRCPCESKTHQHLGSEHYVNVFDEQTAQLEDFDPTASSYLRVPFEAFPSEDRVVILHGSKGKEVPLEETWDPSGDEDSDEEFEPYPEAEHDSVSDIKAVKFNHYG</sequence>
<evidence type="ECO:0000259" key="2">
    <source>
        <dbReference type="Pfam" id="PF14420"/>
    </source>
</evidence>
<dbReference type="AlphaFoldDB" id="A0A0D2BGS8"/>
<proteinExistence type="predicted"/>
<feature type="region of interest" description="Disordered" evidence="1">
    <location>
        <begin position="145"/>
        <end position="173"/>
    </location>
</feature>
<feature type="compositionally biased region" description="Acidic residues" evidence="1">
    <location>
        <begin position="596"/>
        <end position="616"/>
    </location>
</feature>
<dbReference type="HOGENOM" id="CLU_488319_0_0_1"/>
<evidence type="ECO:0000313" key="3">
    <source>
        <dbReference type="EMBL" id="KIW51411.1"/>
    </source>
</evidence>
<feature type="compositionally biased region" description="Polar residues" evidence="1">
    <location>
        <begin position="13"/>
        <end position="28"/>
    </location>
</feature>
<reference evidence="3 4" key="1">
    <citation type="submission" date="2015-01" db="EMBL/GenBank/DDBJ databases">
        <title>The Genome Sequence of Exophiala xenobiotica CBS118157.</title>
        <authorList>
            <consortium name="The Broad Institute Genomics Platform"/>
            <person name="Cuomo C."/>
            <person name="de Hoog S."/>
            <person name="Gorbushina A."/>
            <person name="Stielow B."/>
            <person name="Teixiera M."/>
            <person name="Abouelleil A."/>
            <person name="Chapman S.B."/>
            <person name="Priest M."/>
            <person name="Young S.K."/>
            <person name="Wortman J."/>
            <person name="Nusbaum C."/>
            <person name="Birren B."/>
        </authorList>
    </citation>
    <scope>NUCLEOTIDE SEQUENCE [LARGE SCALE GENOMIC DNA]</scope>
    <source>
        <strain evidence="3 4">CBS 118157</strain>
    </source>
</reference>
<evidence type="ECO:0000313" key="4">
    <source>
        <dbReference type="Proteomes" id="UP000054342"/>
    </source>
</evidence>
<keyword evidence="4" id="KW-1185">Reference proteome</keyword>
<dbReference type="RefSeq" id="XP_013311995.1">
    <property type="nucleotide sequence ID" value="XM_013456541.1"/>
</dbReference>
<accession>A0A0D2BGS8</accession>
<dbReference type="OrthoDB" id="5986190at2759"/>
<dbReference type="EMBL" id="KN847322">
    <property type="protein sequence ID" value="KIW51411.1"/>
    <property type="molecule type" value="Genomic_DNA"/>
</dbReference>
<feature type="region of interest" description="Disordered" evidence="1">
    <location>
        <begin position="1"/>
        <end position="52"/>
    </location>
</feature>
<feature type="region of interest" description="Disordered" evidence="1">
    <location>
        <begin position="594"/>
        <end position="624"/>
    </location>
</feature>
<name>A0A0D2BGS8_9EURO</name>
<feature type="compositionally biased region" description="Polar residues" evidence="1">
    <location>
        <begin position="149"/>
        <end position="170"/>
    </location>
</feature>
<feature type="domain" description="Clr5" evidence="2">
    <location>
        <begin position="50"/>
        <end position="99"/>
    </location>
</feature>
<organism evidence="3 4">
    <name type="scientific">Exophiala xenobiotica</name>
    <dbReference type="NCBI Taxonomy" id="348802"/>
    <lineage>
        <taxon>Eukaryota</taxon>
        <taxon>Fungi</taxon>
        <taxon>Dikarya</taxon>
        <taxon>Ascomycota</taxon>
        <taxon>Pezizomycotina</taxon>
        <taxon>Eurotiomycetes</taxon>
        <taxon>Chaetothyriomycetidae</taxon>
        <taxon>Chaetothyriales</taxon>
        <taxon>Herpotrichiellaceae</taxon>
        <taxon>Exophiala</taxon>
    </lineage>
</organism>
<gene>
    <name evidence="3" type="ORF">PV05_10132</name>
</gene>
<dbReference type="Pfam" id="PF14420">
    <property type="entry name" value="Clr5"/>
    <property type="match status" value="1"/>
</dbReference>
<dbReference type="Proteomes" id="UP000054342">
    <property type="component" value="Unassembled WGS sequence"/>
</dbReference>
<dbReference type="InterPro" id="IPR025676">
    <property type="entry name" value="Clr5_dom"/>
</dbReference>
<dbReference type="GeneID" id="25332040"/>
<dbReference type="PANTHER" id="PTHR38788:SF3">
    <property type="entry name" value="CLR5 DOMAIN-CONTAINING PROTEIN"/>
    <property type="match status" value="1"/>
</dbReference>